<feature type="transmembrane region" description="Helical" evidence="1">
    <location>
        <begin position="16"/>
        <end position="39"/>
    </location>
</feature>
<evidence type="ECO:0000256" key="1">
    <source>
        <dbReference type="SAM" id="Phobius"/>
    </source>
</evidence>
<organism evidence="2">
    <name type="scientific">Telmatobacter sp. DSM 110680</name>
    <dbReference type="NCBI Taxonomy" id="3036704"/>
    <lineage>
        <taxon>Bacteria</taxon>
        <taxon>Pseudomonadati</taxon>
        <taxon>Acidobacteriota</taxon>
        <taxon>Terriglobia</taxon>
        <taxon>Terriglobales</taxon>
        <taxon>Acidobacteriaceae</taxon>
        <taxon>Telmatobacter</taxon>
    </lineage>
</organism>
<dbReference type="AlphaFoldDB" id="A0AAU7DL93"/>
<proteinExistence type="predicted"/>
<evidence type="ECO:0000313" key="2">
    <source>
        <dbReference type="EMBL" id="XBH17536.1"/>
    </source>
</evidence>
<reference evidence="2" key="1">
    <citation type="submission" date="2023-03" db="EMBL/GenBank/DDBJ databases">
        <title>Edaphobacter sp.</title>
        <authorList>
            <person name="Huber K.J."/>
            <person name="Papendorf J."/>
            <person name="Pilke C."/>
            <person name="Bunk B."/>
            <person name="Sproeer C."/>
            <person name="Pester M."/>
        </authorList>
    </citation>
    <scope>NUCLEOTIDE SEQUENCE</scope>
    <source>
        <strain evidence="2">DSM 110680</strain>
    </source>
</reference>
<gene>
    <name evidence="2" type="ORF">P8935_23590</name>
</gene>
<accession>A0AAU7DL93</accession>
<dbReference type="EMBL" id="CP121196">
    <property type="protein sequence ID" value="XBH17536.1"/>
    <property type="molecule type" value="Genomic_DNA"/>
</dbReference>
<keyword evidence="1" id="KW-0812">Transmembrane</keyword>
<name>A0AAU7DL93_9BACT</name>
<protein>
    <submittedName>
        <fullName evidence="2">Uncharacterized protein</fullName>
    </submittedName>
</protein>
<sequence>MKFTLRGLAKGTGKAAAIYLAVELLAGAILLLLALFHFLGKGHAR</sequence>
<dbReference type="RefSeq" id="WP_348262761.1">
    <property type="nucleotide sequence ID" value="NZ_CP121196.1"/>
</dbReference>
<keyword evidence="1" id="KW-1133">Transmembrane helix</keyword>
<keyword evidence="1" id="KW-0472">Membrane</keyword>